<sequence>MSIMPPTCTCEQHTGTCHGCEDIERQSNDIKKECSCPDVCVCNQLTMIEKENNNSKCKICRYEMINCNCPEIDRKTKDDIIDTMLRNKTKLSFKELGKEIGKMVAEKQLAYGDSFGKSEQILKVLFPDGVKPDQYTDILTVARIVDKLFRIATDKDALGENPYQDIAGYGLLGTMKDRKDKNER</sequence>
<evidence type="ECO:0000313" key="1">
    <source>
        <dbReference type="EMBL" id="KKM18337.1"/>
    </source>
</evidence>
<comment type="caution">
    <text evidence="1">The sequence shown here is derived from an EMBL/GenBank/DDBJ whole genome shotgun (WGS) entry which is preliminary data.</text>
</comment>
<reference evidence="1" key="1">
    <citation type="journal article" date="2015" name="Nature">
        <title>Complex archaea that bridge the gap between prokaryotes and eukaryotes.</title>
        <authorList>
            <person name="Spang A."/>
            <person name="Saw J.H."/>
            <person name="Jorgensen S.L."/>
            <person name="Zaremba-Niedzwiedzka K."/>
            <person name="Martijn J."/>
            <person name="Lind A.E."/>
            <person name="van Eijk R."/>
            <person name="Schleper C."/>
            <person name="Guy L."/>
            <person name="Ettema T.J."/>
        </authorList>
    </citation>
    <scope>NUCLEOTIDE SEQUENCE</scope>
</reference>
<protein>
    <submittedName>
        <fullName evidence="1">Uncharacterized protein</fullName>
    </submittedName>
</protein>
<dbReference type="EMBL" id="LAZR01014244">
    <property type="protein sequence ID" value="KKM18337.1"/>
    <property type="molecule type" value="Genomic_DNA"/>
</dbReference>
<name>A0A0F9HT52_9ZZZZ</name>
<organism evidence="1">
    <name type="scientific">marine sediment metagenome</name>
    <dbReference type="NCBI Taxonomy" id="412755"/>
    <lineage>
        <taxon>unclassified sequences</taxon>
        <taxon>metagenomes</taxon>
        <taxon>ecological metagenomes</taxon>
    </lineage>
</organism>
<dbReference type="AlphaFoldDB" id="A0A0F9HT52"/>
<accession>A0A0F9HT52</accession>
<gene>
    <name evidence="1" type="ORF">LCGC14_1666660</name>
</gene>
<proteinExistence type="predicted"/>